<evidence type="ECO:0000256" key="1">
    <source>
        <dbReference type="SAM" id="SignalP"/>
    </source>
</evidence>
<dbReference type="OrthoDB" id="6098112at2"/>
<dbReference type="EMBL" id="PPSW01000050">
    <property type="protein sequence ID" value="TLX45188.1"/>
    <property type="molecule type" value="Genomic_DNA"/>
</dbReference>
<dbReference type="InterPro" id="IPR011250">
    <property type="entry name" value="OMP/PagP_B-barrel"/>
</dbReference>
<reference evidence="2 3" key="1">
    <citation type="submission" date="2018-01" db="EMBL/GenBank/DDBJ databases">
        <title>Co-occurrence of chitin degradation, pigmentation and bioactivity in marine Pseudoalteromonas.</title>
        <authorList>
            <person name="Paulsen S."/>
            <person name="Gram L."/>
            <person name="Machado H."/>
        </authorList>
    </citation>
    <scope>NUCLEOTIDE SEQUENCE [LARGE SCALE GENOMIC DNA]</scope>
    <source>
        <strain evidence="2 3">S3663</strain>
    </source>
</reference>
<feature type="chain" id="PRO_5024421497" description="Outer membrane protein beta-barrel domain-containing protein" evidence="1">
    <location>
        <begin position="19"/>
        <end position="312"/>
    </location>
</feature>
<organism evidence="2 3">
    <name type="scientific">Pseudoalteromonas phenolica</name>
    <dbReference type="NCBI Taxonomy" id="161398"/>
    <lineage>
        <taxon>Bacteria</taxon>
        <taxon>Pseudomonadati</taxon>
        <taxon>Pseudomonadota</taxon>
        <taxon>Gammaproteobacteria</taxon>
        <taxon>Alteromonadales</taxon>
        <taxon>Pseudoalteromonadaceae</taxon>
        <taxon>Pseudoalteromonas</taxon>
    </lineage>
</organism>
<keyword evidence="1" id="KW-0732">Signal</keyword>
<dbReference type="Proteomes" id="UP000309186">
    <property type="component" value="Unassembled WGS sequence"/>
</dbReference>
<dbReference type="AlphaFoldDB" id="A0A5R9PW93"/>
<feature type="signal peptide" evidence="1">
    <location>
        <begin position="1"/>
        <end position="18"/>
    </location>
</feature>
<dbReference type="RefSeq" id="WP_138484635.1">
    <property type="nucleotide sequence ID" value="NZ_PPSW01000050.1"/>
</dbReference>
<accession>A0A5R9PW93</accession>
<dbReference type="SUPFAM" id="SSF56925">
    <property type="entry name" value="OMPA-like"/>
    <property type="match status" value="1"/>
</dbReference>
<evidence type="ECO:0008006" key="4">
    <source>
        <dbReference type="Google" id="ProtNLM"/>
    </source>
</evidence>
<sequence length="312" mass="34333">MKKAFLLSSVLLSTSAVAAPNPSFSEVRLGFESVDYSEQLNNVAGITDLKQKASVTNPAIRQLSYTGIDDDWGFYIASAATIATSIDTEVWTAEKFGDVQQNDFKIKANEIALSMAYNLSKSVQLTFGTRIHTSSFTRSSFKLGAGANSFDEALKALGEGDDLPRFDLPGQRKEATDILANNPSYLTPVISITEDQMGILGAVGIRYDSRLADTFNNVSWYAETEISTPFYSRTQNTSIESVTLTDSFNGWGVMGRAGVRYQLMDHIALMVGVDAQYKERDKISEEVDGRRRTVPNIKFKNVSISAGVQWSY</sequence>
<gene>
    <name evidence="2" type="ORF">C1E24_20265</name>
</gene>
<comment type="caution">
    <text evidence="2">The sequence shown here is derived from an EMBL/GenBank/DDBJ whole genome shotgun (WGS) entry which is preliminary data.</text>
</comment>
<evidence type="ECO:0000313" key="3">
    <source>
        <dbReference type="Proteomes" id="UP000309186"/>
    </source>
</evidence>
<protein>
    <recommendedName>
        <fullName evidence="4">Outer membrane protein beta-barrel domain-containing protein</fullName>
    </recommendedName>
</protein>
<proteinExistence type="predicted"/>
<name>A0A5R9PW93_9GAMM</name>
<evidence type="ECO:0000313" key="2">
    <source>
        <dbReference type="EMBL" id="TLX45188.1"/>
    </source>
</evidence>